<evidence type="ECO:0000313" key="4">
    <source>
        <dbReference type="EMBL" id="KAG5566558.1"/>
    </source>
</evidence>
<keyword evidence="1" id="KW-0560">Oxidoreductase</keyword>
<sequence>MKWSTPLKHFSIVFVEKILRVQPNVKKLYLLLRAADEKSALQRFHNEAIAKDLFRVLREKLGGNLNSLISEKVTLVPGDITCENLGVKDPNLEEEMWREVDVVVNLAATTNFDERYDVSFQLNTMGAKNVLIFSKKCANIKLLLHVSTEREKRSVWEMVSTRPGLPPWVRSAAASSRVEIDGNVTSVSGEGDGDEAGEGGDRGSVKVGGRVAKEKHTTSERAVMVSGDIVGEETAMKVESTLLQSEREGKYCEE</sequence>
<keyword evidence="1" id="KW-0444">Lipid biosynthesis</keyword>
<comment type="similarity">
    <text evidence="1">Belongs to the fatty acyl-CoA reductase family.</text>
</comment>
<dbReference type="EMBL" id="JACTNZ010000001">
    <property type="protein sequence ID" value="KAG5566558.1"/>
    <property type="molecule type" value="Genomic_DNA"/>
</dbReference>
<evidence type="ECO:0000256" key="1">
    <source>
        <dbReference type="RuleBase" id="RU363097"/>
    </source>
</evidence>
<keyword evidence="1" id="KW-0443">Lipid metabolism</keyword>
<comment type="function">
    <text evidence="1">Catalyzes the reduction of fatty acyl-CoA to fatty alcohols.</text>
</comment>
<dbReference type="GO" id="GO:0035336">
    <property type="term" value="P:long-chain fatty-acyl-CoA metabolic process"/>
    <property type="evidence" value="ECO:0007669"/>
    <property type="project" value="TreeGrafter"/>
</dbReference>
<dbReference type="Gene3D" id="3.40.50.720">
    <property type="entry name" value="NAD(P)-binding Rossmann-like Domain"/>
    <property type="match status" value="1"/>
</dbReference>
<dbReference type="Proteomes" id="UP000823749">
    <property type="component" value="Chromosome 1"/>
</dbReference>
<dbReference type="InterPro" id="IPR036291">
    <property type="entry name" value="NAD(P)-bd_dom_sf"/>
</dbReference>
<dbReference type="GO" id="GO:0010345">
    <property type="term" value="P:suberin biosynthetic process"/>
    <property type="evidence" value="ECO:0007669"/>
    <property type="project" value="TreeGrafter"/>
</dbReference>
<evidence type="ECO:0000256" key="2">
    <source>
        <dbReference type="SAM" id="MobiDB-lite"/>
    </source>
</evidence>
<dbReference type="GO" id="GO:0080019">
    <property type="term" value="F:alcohol-forming very long-chain fatty acyl-CoA reductase activity"/>
    <property type="evidence" value="ECO:0007669"/>
    <property type="project" value="InterPro"/>
</dbReference>
<comment type="catalytic activity">
    <reaction evidence="1">
        <text>a long-chain fatty acyl-CoA + 2 NADPH + 2 H(+) = a long-chain primary fatty alcohol + 2 NADP(+) + CoA</text>
        <dbReference type="Rhea" id="RHEA:52716"/>
        <dbReference type="ChEBI" id="CHEBI:15378"/>
        <dbReference type="ChEBI" id="CHEBI:57287"/>
        <dbReference type="ChEBI" id="CHEBI:57783"/>
        <dbReference type="ChEBI" id="CHEBI:58349"/>
        <dbReference type="ChEBI" id="CHEBI:77396"/>
        <dbReference type="ChEBI" id="CHEBI:83139"/>
        <dbReference type="EC" id="1.2.1.84"/>
    </reaction>
</comment>
<reference evidence="4" key="1">
    <citation type="submission" date="2020-08" db="EMBL/GenBank/DDBJ databases">
        <title>Plant Genome Project.</title>
        <authorList>
            <person name="Zhang R.-G."/>
        </authorList>
    </citation>
    <scope>NUCLEOTIDE SEQUENCE</scope>
    <source>
        <strain evidence="4">WSP0</strain>
        <tissue evidence="4">Leaf</tissue>
    </source>
</reference>
<evidence type="ECO:0000313" key="5">
    <source>
        <dbReference type="Proteomes" id="UP000823749"/>
    </source>
</evidence>
<evidence type="ECO:0000259" key="3">
    <source>
        <dbReference type="Pfam" id="PF07993"/>
    </source>
</evidence>
<feature type="domain" description="Thioester reductase (TE)" evidence="3">
    <location>
        <begin position="13"/>
        <end position="148"/>
    </location>
</feature>
<accession>A0AAV6LMZ4</accession>
<comment type="caution">
    <text evidence="4">The sequence shown here is derived from an EMBL/GenBank/DDBJ whole genome shotgun (WGS) entry which is preliminary data.</text>
</comment>
<dbReference type="AlphaFoldDB" id="A0AAV6LMZ4"/>
<organism evidence="4 5">
    <name type="scientific">Rhododendron griersonianum</name>
    <dbReference type="NCBI Taxonomy" id="479676"/>
    <lineage>
        <taxon>Eukaryota</taxon>
        <taxon>Viridiplantae</taxon>
        <taxon>Streptophyta</taxon>
        <taxon>Embryophyta</taxon>
        <taxon>Tracheophyta</taxon>
        <taxon>Spermatophyta</taxon>
        <taxon>Magnoliopsida</taxon>
        <taxon>eudicotyledons</taxon>
        <taxon>Gunneridae</taxon>
        <taxon>Pentapetalae</taxon>
        <taxon>asterids</taxon>
        <taxon>Ericales</taxon>
        <taxon>Ericaceae</taxon>
        <taxon>Ericoideae</taxon>
        <taxon>Rhodoreae</taxon>
        <taxon>Rhododendron</taxon>
    </lineage>
</organism>
<name>A0AAV6LMZ4_9ERIC</name>
<dbReference type="GO" id="GO:0102965">
    <property type="term" value="F:alcohol-forming long-chain fatty acyl-CoA reductase activity"/>
    <property type="evidence" value="ECO:0007669"/>
    <property type="project" value="UniProtKB-EC"/>
</dbReference>
<proteinExistence type="inferred from homology"/>
<protein>
    <recommendedName>
        <fullName evidence="1">Fatty acyl-CoA reductase</fullName>
        <ecNumber evidence="1">1.2.1.84</ecNumber>
    </recommendedName>
</protein>
<dbReference type="Pfam" id="PF07993">
    <property type="entry name" value="NAD_binding_4"/>
    <property type="match status" value="1"/>
</dbReference>
<dbReference type="EC" id="1.2.1.84" evidence="1"/>
<dbReference type="PANTHER" id="PTHR11011:SF99">
    <property type="entry name" value="FATTY ACYL-COA REDUCTASE 3"/>
    <property type="match status" value="1"/>
</dbReference>
<dbReference type="InterPro" id="IPR026055">
    <property type="entry name" value="FAR"/>
</dbReference>
<gene>
    <name evidence="4" type="ORF">RHGRI_002197</name>
</gene>
<dbReference type="PANTHER" id="PTHR11011">
    <property type="entry name" value="MALE STERILITY PROTEIN 2-RELATED"/>
    <property type="match status" value="1"/>
</dbReference>
<dbReference type="InterPro" id="IPR013120">
    <property type="entry name" value="FAR_NAD-bd"/>
</dbReference>
<dbReference type="SUPFAM" id="SSF51735">
    <property type="entry name" value="NAD(P)-binding Rossmann-fold domains"/>
    <property type="match status" value="1"/>
</dbReference>
<keyword evidence="5" id="KW-1185">Reference proteome</keyword>
<keyword evidence="1" id="KW-0521">NADP</keyword>
<feature type="region of interest" description="Disordered" evidence="2">
    <location>
        <begin position="182"/>
        <end position="209"/>
    </location>
</feature>